<evidence type="ECO:0000256" key="14">
    <source>
        <dbReference type="ARBA" id="ARBA00023004"/>
    </source>
</evidence>
<dbReference type="Pfam" id="PF03460">
    <property type="entry name" value="NIR_SIR_ferr"/>
    <property type="match status" value="1"/>
</dbReference>
<dbReference type="GO" id="GO:0042128">
    <property type="term" value="P:nitrate assimilation"/>
    <property type="evidence" value="ECO:0007669"/>
    <property type="project" value="UniProtKB-UniRule"/>
</dbReference>
<dbReference type="InterPro" id="IPR006067">
    <property type="entry name" value="NO2/SO3_Rdtase_4Fe4S_dom"/>
</dbReference>
<evidence type="ECO:0000256" key="21">
    <source>
        <dbReference type="SAM" id="MobiDB-lite"/>
    </source>
</evidence>
<dbReference type="PRINTS" id="PR00411">
    <property type="entry name" value="PNDRDTASEI"/>
</dbReference>
<feature type="domain" description="Nitrite/Sulfite reductase ferredoxin-like" evidence="23">
    <location>
        <begin position="575"/>
        <end position="636"/>
    </location>
</feature>
<dbReference type="CDD" id="cd19944">
    <property type="entry name" value="NirB_Fer2_BFD-like_2"/>
    <property type="match status" value="1"/>
</dbReference>
<dbReference type="GO" id="GO:0020037">
    <property type="term" value="F:heme binding"/>
    <property type="evidence" value="ECO:0007669"/>
    <property type="project" value="InterPro"/>
</dbReference>
<keyword evidence="14 20" id="KW-0408">Iron</keyword>
<dbReference type="InterPro" id="IPR041854">
    <property type="entry name" value="BFD-like_2Fe2S-bd_dom_sf"/>
</dbReference>
<dbReference type="SUPFAM" id="SSF56014">
    <property type="entry name" value="Nitrite and sulphite reductase 4Fe-4S domain-like"/>
    <property type="match status" value="1"/>
</dbReference>
<dbReference type="InterPro" id="IPR045854">
    <property type="entry name" value="NO2/SO3_Rdtase_4Fe4S_sf"/>
</dbReference>
<evidence type="ECO:0000256" key="17">
    <source>
        <dbReference type="ARBA" id="ARBA00034078"/>
    </source>
</evidence>
<comment type="cofactor">
    <cofactor evidence="20">
        <name>[4Fe-4S] cluster</name>
        <dbReference type="ChEBI" id="CHEBI:49883"/>
    </cofactor>
    <text evidence="20">Binds 1 [4Fe-4S] cluster per subunit.</text>
</comment>
<protein>
    <recommendedName>
        <fullName evidence="5">assimilatory sulfite reductase (ferredoxin)</fullName>
        <ecNumber evidence="5">1.8.7.1</ecNumber>
    </recommendedName>
</protein>
<dbReference type="InterPro" id="IPR052034">
    <property type="entry name" value="NasD-like"/>
</dbReference>
<reference evidence="27 28" key="2">
    <citation type="submission" date="2020-07" db="EMBL/GenBank/DDBJ databases">
        <title>Genome of starter culture bacteria Kocuria salsicia reveals its technological properties and safety for usage in meat industry.</title>
        <authorList>
            <person name="Michael M."/>
            <person name="Konstantin K."/>
            <person name="Evgenii K."/>
            <person name="Galina S."/>
            <person name="Oksana K."/>
            <person name="Andrei L."/>
        </authorList>
    </citation>
    <scope>NUCLEOTIDE SEQUENCE [LARGE SCALE GENOMIC DNA]</scope>
    <source>
        <strain evidence="27 28">80</strain>
    </source>
</reference>
<comment type="cofactor">
    <cofactor evidence="1 19">
        <name>FAD</name>
        <dbReference type="ChEBI" id="CHEBI:57692"/>
    </cofactor>
</comment>
<dbReference type="InterPro" id="IPR036136">
    <property type="entry name" value="Nit/Sulf_reduc_fer-like_dom_sf"/>
</dbReference>
<dbReference type="Gene3D" id="1.10.10.1100">
    <property type="entry name" value="BFD-like [2Fe-2S]-binding domain"/>
    <property type="match status" value="1"/>
</dbReference>
<dbReference type="EMBL" id="CP059343">
    <property type="protein sequence ID" value="QMS57306.1"/>
    <property type="molecule type" value="Genomic_DNA"/>
</dbReference>
<dbReference type="PANTHER" id="PTHR43809:SF1">
    <property type="entry name" value="NITRITE REDUCTASE (NADH) LARGE SUBUNIT"/>
    <property type="match status" value="1"/>
</dbReference>
<dbReference type="GO" id="GO:0046872">
    <property type="term" value="F:metal ion binding"/>
    <property type="evidence" value="ECO:0007669"/>
    <property type="project" value="UniProtKB-KW"/>
</dbReference>
<organism evidence="27 28">
    <name type="scientific">Kocuria varians</name>
    <name type="common">Micrococcus varians</name>
    <dbReference type="NCBI Taxonomy" id="1272"/>
    <lineage>
        <taxon>Bacteria</taxon>
        <taxon>Bacillati</taxon>
        <taxon>Actinomycetota</taxon>
        <taxon>Actinomycetes</taxon>
        <taxon>Micrococcales</taxon>
        <taxon>Micrococcaceae</taxon>
        <taxon>Kocuria</taxon>
    </lineage>
</organism>
<feature type="binding site" evidence="20">
    <location>
        <position position="700"/>
    </location>
    <ligand>
        <name>[4Fe-4S] cluster</name>
        <dbReference type="ChEBI" id="CHEBI:49883"/>
    </ligand>
</feature>
<dbReference type="UniPathway" id="UPA00653"/>
<dbReference type="PRINTS" id="PR00368">
    <property type="entry name" value="FADPNR"/>
</dbReference>
<evidence type="ECO:0000259" key="26">
    <source>
        <dbReference type="Pfam" id="PF18267"/>
    </source>
</evidence>
<evidence type="ECO:0000256" key="3">
    <source>
        <dbReference type="ARBA" id="ARBA00005096"/>
    </source>
</evidence>
<evidence type="ECO:0000256" key="7">
    <source>
        <dbReference type="ARBA" id="ARBA00022617"/>
    </source>
</evidence>
<keyword evidence="13 27" id="KW-0560">Oxidoreductase</keyword>
<evidence type="ECO:0000256" key="1">
    <source>
        <dbReference type="ARBA" id="ARBA00001974"/>
    </source>
</evidence>
<evidence type="ECO:0000256" key="18">
    <source>
        <dbReference type="ARBA" id="ARBA00049518"/>
    </source>
</evidence>
<dbReference type="GO" id="GO:0051537">
    <property type="term" value="F:2 iron, 2 sulfur cluster binding"/>
    <property type="evidence" value="ECO:0007669"/>
    <property type="project" value="UniProtKB-KW"/>
</dbReference>
<dbReference type="InterPro" id="IPR005117">
    <property type="entry name" value="NiRdtase/SiRdtase_haem-b_fer"/>
</dbReference>
<feature type="binding site" description="axial binding residue" evidence="20">
    <location>
        <position position="700"/>
    </location>
    <ligand>
        <name>siroheme</name>
        <dbReference type="ChEBI" id="CHEBI:60052"/>
    </ligand>
    <ligandPart>
        <name>Fe</name>
        <dbReference type="ChEBI" id="CHEBI:18248"/>
    </ligandPart>
</feature>
<keyword evidence="12 19" id="KW-0274">FAD</keyword>
<dbReference type="InterPro" id="IPR041575">
    <property type="entry name" value="Rubredoxin_C"/>
</dbReference>
<comment type="cofactor">
    <cofactor evidence="17">
        <name>[2Fe-2S] cluster</name>
        <dbReference type="ChEBI" id="CHEBI:190135"/>
    </cofactor>
</comment>
<keyword evidence="10 20" id="KW-0479">Metal-binding</keyword>
<dbReference type="KEGG" id="kvr:CIB50_0002041"/>
<evidence type="ECO:0000256" key="12">
    <source>
        <dbReference type="ARBA" id="ARBA00022827"/>
    </source>
</evidence>
<dbReference type="NCBIfam" id="TIGR02374">
    <property type="entry name" value="nitri_red_nirB"/>
    <property type="match status" value="1"/>
</dbReference>
<dbReference type="Gene3D" id="3.30.413.10">
    <property type="entry name" value="Sulfite Reductase Hemoprotein, domain 1"/>
    <property type="match status" value="1"/>
</dbReference>
<dbReference type="InterPro" id="IPR036188">
    <property type="entry name" value="FAD/NAD-bd_sf"/>
</dbReference>
<keyword evidence="28" id="KW-1185">Reference proteome</keyword>
<evidence type="ECO:0000259" key="25">
    <source>
        <dbReference type="Pfam" id="PF07992"/>
    </source>
</evidence>
<dbReference type="Pfam" id="PF01077">
    <property type="entry name" value="NIR_SIR"/>
    <property type="match status" value="1"/>
</dbReference>
<dbReference type="InterPro" id="IPR012744">
    <property type="entry name" value="Nitri_red_NirB"/>
</dbReference>
<feature type="binding site" evidence="20">
    <location>
        <position position="656"/>
    </location>
    <ligand>
        <name>[4Fe-4S] cluster</name>
        <dbReference type="ChEBI" id="CHEBI:49883"/>
    </ligand>
</feature>
<dbReference type="PANTHER" id="PTHR43809">
    <property type="entry name" value="NITRITE REDUCTASE (NADH) LARGE SUBUNIT"/>
    <property type="match status" value="1"/>
</dbReference>
<proteinExistence type="inferred from homology"/>
<evidence type="ECO:0000256" key="15">
    <source>
        <dbReference type="ARBA" id="ARBA00023014"/>
    </source>
</evidence>
<feature type="domain" description="BFD-like [2Fe-2S]-binding" evidence="24">
    <location>
        <begin position="438"/>
        <end position="485"/>
    </location>
</feature>
<comment type="function">
    <text evidence="2">Catalyzes the reduction of sulfite to sulfide, a step in the biosynthesis of sulfur-containing amino acids and cofactors.</text>
</comment>
<evidence type="ECO:0000256" key="8">
    <source>
        <dbReference type="ARBA" id="ARBA00022630"/>
    </source>
</evidence>
<comment type="cofactor">
    <cofactor evidence="20">
        <name>siroheme</name>
        <dbReference type="ChEBI" id="CHEBI:60052"/>
    </cofactor>
    <text evidence="20">Binds 1 siroheme per subunit.</text>
</comment>
<evidence type="ECO:0000256" key="20">
    <source>
        <dbReference type="PIRSR" id="PIRSR037149-1"/>
    </source>
</evidence>
<keyword evidence="8 19" id="KW-0285">Flavoprotein</keyword>
<evidence type="ECO:0000256" key="11">
    <source>
        <dbReference type="ARBA" id="ARBA00022784"/>
    </source>
</evidence>
<dbReference type="GO" id="GO:0098809">
    <property type="term" value="F:nitrite reductase activity"/>
    <property type="evidence" value="ECO:0007669"/>
    <property type="project" value="InterPro"/>
</dbReference>
<gene>
    <name evidence="27" type="primary">nasD</name>
    <name evidence="27" type="ORF">CIB50_0002041</name>
</gene>
<comment type="similarity">
    <text evidence="4">Belongs to the nitrite and sulfite reductase 4Fe-4S domain family.</text>
</comment>
<dbReference type="PROSITE" id="PS00365">
    <property type="entry name" value="NIR_SIR"/>
    <property type="match status" value="1"/>
</dbReference>
<feature type="domain" description="NADH-rubredoxin oxidoreductase C-terminal" evidence="26">
    <location>
        <begin position="340"/>
        <end position="406"/>
    </location>
</feature>
<dbReference type="GO" id="GO:0050661">
    <property type="term" value="F:NADP binding"/>
    <property type="evidence" value="ECO:0007669"/>
    <property type="project" value="UniProtKB-UniRule"/>
</dbReference>
<sequence length="883" mass="94615">MTALPDRPSAGTPRSVLVLGGGPAAFRLARALTERAEEPLEITVLAEEPYTPYDRVALEQLFDDPERDLTLGDGSLWSRPEVHLLTGTRAVALDRERRVVTDQRGGEHPYDDVVLATGSRAAVIPIPGSDHTHVFRGVDDVRGMVDEVAELTGRLGRRPRAVVVGGGLLGLEAAQGLQHVGADPTILDVASWLLSIELDQAGGHMVNDLIRATGIGVQCGAFISSVNLDASGAVVSVSLAESLGDESQVHTIDADLVVMAAGIRPNDDLAKNANLPVGPRGGVVVDEGCRTTDPHVWAIGEVAHILGRTWGLVAPANAMAEATAVNLLGGDSAVADFDVATKLKFSGVDVAGFGDRLGKTPDCLEVVYADPARGIYQKIVVAQDARTLLGGVFVGDTAPFDSLRPLLGRELPAEPGVYLSAAGGDGPGDIELPDDAVLCSCNNVDFGTVRSAIDAGNRDVASLKACTSAGTQCGSCVPMLEKTLKQRMKALGLSVSKALCEHFELSRPELYEAVRSTGLEDFESVLARFGTGEDGCAVCKPTVASILHSQVHAYSLDGGRGTLQDTNDRNMANMQKDGTYSVIPRIPGGEITPRKLAVLAAVGEKYGLYTKITGAQRIGLYGARLEQLPRIWQELVDAGFESGSAYGKALRNVKSCIGNSWCRFGVQDSVALAVDLENRYRGLRSPHKFKFGVSGCSRECAEAQGKDVGVIATTHGWNLFLGGNGGSNPAHGRLLAKDLTREEVFRYVDRYLMYYIRTADRLQRTARWFEELDETYGDGTQHVRSVIVDDSLGICADLEAEVERHLEAYEDEWAATLADPQRMRRFRAFVNEPEGDPADLDARMYVLERDQIRPATPQEVDESEAGHGHRVLVSGAKIPVGQP</sequence>
<dbReference type="PRINTS" id="PR00397">
    <property type="entry name" value="SIROHAEM"/>
</dbReference>
<name>A0A7D7L0J1_KOCVA</name>
<dbReference type="FunFam" id="3.30.413.10:FF:000007">
    <property type="entry name" value="Nitrite reductase [NAD(P)H] large subunit"/>
    <property type="match status" value="1"/>
</dbReference>
<keyword evidence="6 20" id="KW-0004">4Fe-4S</keyword>
<dbReference type="InterPro" id="IPR007419">
    <property type="entry name" value="BFD-like_2Fe2S-bd_dom"/>
</dbReference>
<feature type="domain" description="Nitrite/sulphite reductase 4Fe-4S" evidence="22">
    <location>
        <begin position="647"/>
        <end position="772"/>
    </location>
</feature>
<dbReference type="GO" id="GO:0050311">
    <property type="term" value="F:sulfite reductase (ferredoxin) activity"/>
    <property type="evidence" value="ECO:0007669"/>
    <property type="project" value="UniProtKB-EC"/>
</dbReference>
<evidence type="ECO:0000256" key="5">
    <source>
        <dbReference type="ARBA" id="ARBA00012353"/>
    </source>
</evidence>
<evidence type="ECO:0000313" key="28">
    <source>
        <dbReference type="Proteomes" id="UP000216825"/>
    </source>
</evidence>
<dbReference type="Gene3D" id="3.50.50.60">
    <property type="entry name" value="FAD/NAD(P)-binding domain"/>
    <property type="match status" value="2"/>
</dbReference>
<evidence type="ECO:0000256" key="9">
    <source>
        <dbReference type="ARBA" id="ARBA00022714"/>
    </source>
</evidence>
<dbReference type="AlphaFoldDB" id="A0A7D7L0J1"/>
<reference evidence="28" key="1">
    <citation type="submission" date="2017-08" db="EMBL/GenBank/DDBJ databases">
        <title>Draft Genome Sequence of Kocuria varians 80.</title>
        <authorList>
            <person name="Minaev M."/>
            <person name="Kurbakov K.A."/>
            <person name="Solodovnikova G.I."/>
            <person name="Kuznetsova O.A."/>
            <person name="Lisitsyn A.B."/>
        </authorList>
    </citation>
    <scope>NUCLEOTIDE SEQUENCE [LARGE SCALE GENOMIC DNA]</scope>
    <source>
        <strain evidence="28">80</strain>
    </source>
</reference>
<evidence type="ECO:0000256" key="10">
    <source>
        <dbReference type="ARBA" id="ARBA00022723"/>
    </source>
</evidence>
<comment type="catalytic activity">
    <reaction evidence="18">
        <text>hydrogen sulfide + 6 oxidized [2Fe-2S]-[ferredoxin] + 3 H2O = sulfite + 6 reduced [2Fe-2S]-[ferredoxin] + 7 H(+)</text>
        <dbReference type="Rhea" id="RHEA:23132"/>
        <dbReference type="Rhea" id="RHEA-COMP:10000"/>
        <dbReference type="Rhea" id="RHEA-COMP:10001"/>
        <dbReference type="ChEBI" id="CHEBI:15377"/>
        <dbReference type="ChEBI" id="CHEBI:15378"/>
        <dbReference type="ChEBI" id="CHEBI:17359"/>
        <dbReference type="ChEBI" id="CHEBI:29919"/>
        <dbReference type="ChEBI" id="CHEBI:33737"/>
        <dbReference type="ChEBI" id="CHEBI:33738"/>
        <dbReference type="EC" id="1.8.7.1"/>
    </reaction>
</comment>
<evidence type="ECO:0000256" key="6">
    <source>
        <dbReference type="ARBA" id="ARBA00022485"/>
    </source>
</evidence>
<dbReference type="PIRSF" id="PIRSF037149">
    <property type="entry name" value="NirB"/>
    <property type="match status" value="1"/>
</dbReference>
<dbReference type="Proteomes" id="UP000216825">
    <property type="component" value="Chromosome"/>
</dbReference>
<dbReference type="RefSeq" id="WP_094394125.1">
    <property type="nucleotide sequence ID" value="NZ_CP059343.1"/>
</dbReference>
<evidence type="ECO:0000256" key="16">
    <source>
        <dbReference type="ARBA" id="ARBA00023063"/>
    </source>
</evidence>
<feature type="binding site" evidence="20">
    <location>
        <position position="662"/>
    </location>
    <ligand>
        <name>[4Fe-4S] cluster</name>
        <dbReference type="ChEBI" id="CHEBI:49883"/>
    </ligand>
</feature>
<evidence type="ECO:0000256" key="2">
    <source>
        <dbReference type="ARBA" id="ARBA00003247"/>
    </source>
</evidence>
<feature type="binding site" evidence="20">
    <location>
        <position position="696"/>
    </location>
    <ligand>
        <name>[4Fe-4S] cluster</name>
        <dbReference type="ChEBI" id="CHEBI:49883"/>
    </ligand>
</feature>
<evidence type="ECO:0000259" key="22">
    <source>
        <dbReference type="Pfam" id="PF01077"/>
    </source>
</evidence>
<feature type="domain" description="FAD/NAD(P)-binding" evidence="25">
    <location>
        <begin position="15"/>
        <end position="314"/>
    </location>
</feature>
<dbReference type="Pfam" id="PF04324">
    <property type="entry name" value="Fer2_BFD"/>
    <property type="match status" value="1"/>
</dbReference>
<evidence type="ECO:0000256" key="19">
    <source>
        <dbReference type="PIRNR" id="PIRNR037149"/>
    </source>
</evidence>
<evidence type="ECO:0000256" key="13">
    <source>
        <dbReference type="ARBA" id="ARBA00023002"/>
    </source>
</evidence>
<evidence type="ECO:0000259" key="23">
    <source>
        <dbReference type="Pfam" id="PF03460"/>
    </source>
</evidence>
<dbReference type="Pfam" id="PF18267">
    <property type="entry name" value="Rubredoxin_C"/>
    <property type="match status" value="1"/>
</dbReference>
<dbReference type="SUPFAM" id="SSF55124">
    <property type="entry name" value="Nitrite/Sulfite reductase N-terminal domain-like"/>
    <property type="match status" value="1"/>
</dbReference>
<keyword evidence="11" id="KW-0883">Thioether bond</keyword>
<keyword evidence="15 20" id="KW-0411">Iron-sulfur</keyword>
<comment type="pathway">
    <text evidence="3">Nitrogen metabolism; nitrate reduction (assimilation).</text>
</comment>
<feature type="region of interest" description="Disordered" evidence="21">
    <location>
        <begin position="855"/>
        <end position="883"/>
    </location>
</feature>
<dbReference type="GO" id="GO:0051539">
    <property type="term" value="F:4 iron, 4 sulfur cluster binding"/>
    <property type="evidence" value="ECO:0007669"/>
    <property type="project" value="UniProtKB-KW"/>
</dbReference>
<evidence type="ECO:0000259" key="24">
    <source>
        <dbReference type="Pfam" id="PF04324"/>
    </source>
</evidence>
<keyword evidence="16 19" id="KW-0534">Nitrate assimilation</keyword>
<dbReference type="InterPro" id="IPR023753">
    <property type="entry name" value="FAD/NAD-binding_dom"/>
</dbReference>
<keyword evidence="9" id="KW-0001">2Fe-2S</keyword>
<keyword evidence="7 20" id="KW-0349">Heme</keyword>
<evidence type="ECO:0000256" key="4">
    <source>
        <dbReference type="ARBA" id="ARBA00010429"/>
    </source>
</evidence>
<dbReference type="InterPro" id="IPR006066">
    <property type="entry name" value="NO2/SO3_Rdtase_FeS/sirohaem_BS"/>
</dbReference>
<dbReference type="Pfam" id="PF07992">
    <property type="entry name" value="Pyr_redox_2"/>
    <property type="match status" value="1"/>
</dbReference>
<dbReference type="GO" id="GO:0050660">
    <property type="term" value="F:flavin adenine dinucleotide binding"/>
    <property type="evidence" value="ECO:0007669"/>
    <property type="project" value="UniProtKB-UniRule"/>
</dbReference>
<dbReference type="InterPro" id="IPR017121">
    <property type="entry name" value="Nitrite_Rdtase_lsu"/>
</dbReference>
<dbReference type="SUPFAM" id="SSF51905">
    <property type="entry name" value="FAD/NAD(P)-binding domain"/>
    <property type="match status" value="1"/>
</dbReference>
<evidence type="ECO:0000313" key="27">
    <source>
        <dbReference type="EMBL" id="QMS57306.1"/>
    </source>
</evidence>
<dbReference type="EC" id="1.8.7.1" evidence="5"/>
<accession>A0A7D7L0J1</accession>